<proteinExistence type="predicted"/>
<accession>A0ABT4LPV6</accession>
<name>A0ABT4LPV6_9PROT</name>
<organism evidence="2 3">
    <name type="scientific">Kiloniella laminariae</name>
    <dbReference type="NCBI Taxonomy" id="454162"/>
    <lineage>
        <taxon>Bacteria</taxon>
        <taxon>Pseudomonadati</taxon>
        <taxon>Pseudomonadota</taxon>
        <taxon>Alphaproteobacteria</taxon>
        <taxon>Rhodospirillales</taxon>
        <taxon>Kiloniellaceae</taxon>
        <taxon>Kiloniella</taxon>
    </lineage>
</organism>
<evidence type="ECO:0000313" key="2">
    <source>
        <dbReference type="EMBL" id="MCZ4283164.1"/>
    </source>
</evidence>
<sequence length="312" mass="33750">MAAEDFASQVPTNSEQDPDSSGGVNVLIRPTQQQLVGGSILNGLVKAKSYIDTLPTEEVGAAMLALQVAMGPVKGTATIAANLALDAVAGDKIDALKQEISFSAISALTGYGRDLVEEDFIAGRYNTQTKVEATEFLIFTVLAGTINLKRSGNDATRKFTTKIDDKIVDTEYSVLPEGIAKTFKNAEYATAKTIVETPVYRKFGGSDSQAKANGGFVTTERNLGRDETAVYPKWNNTRFEAEIIIPKGTQIHIGRVAPQPIGETNPKYRGGADQVLLPRDYPDSWIKTVKDGKTGTVYSLDQFKAKFPNQFN</sequence>
<reference evidence="2" key="1">
    <citation type="submission" date="2022-12" db="EMBL/GenBank/DDBJ databases">
        <title>Bacterial isolates from different developmental stages of Nematostella vectensis.</title>
        <authorList>
            <person name="Fraune S."/>
        </authorList>
    </citation>
    <scope>NUCLEOTIDE SEQUENCE</scope>
    <source>
        <strain evidence="2">G21630-S1</strain>
    </source>
</reference>
<dbReference type="EMBL" id="JAPWGY010000027">
    <property type="protein sequence ID" value="MCZ4283164.1"/>
    <property type="molecule type" value="Genomic_DNA"/>
</dbReference>
<keyword evidence="3" id="KW-1185">Reference proteome</keyword>
<dbReference type="Proteomes" id="UP001069802">
    <property type="component" value="Unassembled WGS sequence"/>
</dbReference>
<evidence type="ECO:0008006" key="4">
    <source>
        <dbReference type="Google" id="ProtNLM"/>
    </source>
</evidence>
<protein>
    <recommendedName>
        <fullName evidence="4">Bacterial CdiA-CT RNAse A domain-containing protein</fullName>
    </recommendedName>
</protein>
<gene>
    <name evidence="2" type="ORF">O4H49_20470</name>
</gene>
<dbReference type="RefSeq" id="WP_269425284.1">
    <property type="nucleotide sequence ID" value="NZ_JAPWGY010000027.1"/>
</dbReference>
<feature type="non-terminal residue" evidence="2">
    <location>
        <position position="1"/>
    </location>
</feature>
<feature type="region of interest" description="Disordered" evidence="1">
    <location>
        <begin position="1"/>
        <end position="24"/>
    </location>
</feature>
<evidence type="ECO:0000313" key="3">
    <source>
        <dbReference type="Proteomes" id="UP001069802"/>
    </source>
</evidence>
<comment type="caution">
    <text evidence="2">The sequence shown here is derived from an EMBL/GenBank/DDBJ whole genome shotgun (WGS) entry which is preliminary data.</text>
</comment>
<evidence type="ECO:0000256" key="1">
    <source>
        <dbReference type="SAM" id="MobiDB-lite"/>
    </source>
</evidence>